<dbReference type="Gramene" id="PHT81738">
    <property type="protein sequence ID" value="PHT81738"/>
    <property type="gene ID" value="T459_14753"/>
</dbReference>
<accession>A0A2G2ZIA9</accession>
<dbReference type="SUPFAM" id="SSF51197">
    <property type="entry name" value="Clavaminate synthase-like"/>
    <property type="match status" value="1"/>
</dbReference>
<dbReference type="GO" id="GO:0016706">
    <property type="term" value="F:2-oxoglutarate-dependent dioxygenase activity"/>
    <property type="evidence" value="ECO:0000318"/>
    <property type="project" value="GO_Central"/>
</dbReference>
<dbReference type="STRING" id="4072.A0A2G2ZIA9"/>
<comment type="caution">
    <text evidence="1">The sequence shown here is derived from an EMBL/GenBank/DDBJ whole genome shotgun (WGS) entry which is preliminary data.</text>
</comment>
<dbReference type="Proteomes" id="UP000222542">
    <property type="component" value="Unassembled WGS sequence"/>
</dbReference>
<evidence type="ECO:0000313" key="1">
    <source>
        <dbReference type="EMBL" id="PHT81738.1"/>
    </source>
</evidence>
<evidence type="ECO:0008006" key="3">
    <source>
        <dbReference type="Google" id="ProtNLM"/>
    </source>
</evidence>
<dbReference type="InterPro" id="IPR014710">
    <property type="entry name" value="RmlC-like_jellyroll"/>
</dbReference>
<dbReference type="AlphaFoldDB" id="A0A2G2ZIA9"/>
<organism evidence="1 2">
    <name type="scientific">Capsicum annuum</name>
    <name type="common">Capsicum pepper</name>
    <dbReference type="NCBI Taxonomy" id="4072"/>
    <lineage>
        <taxon>Eukaryota</taxon>
        <taxon>Viridiplantae</taxon>
        <taxon>Streptophyta</taxon>
        <taxon>Embryophyta</taxon>
        <taxon>Tracheophyta</taxon>
        <taxon>Spermatophyta</taxon>
        <taxon>Magnoliopsida</taxon>
        <taxon>eudicotyledons</taxon>
        <taxon>Gunneridae</taxon>
        <taxon>Pentapetalae</taxon>
        <taxon>asterids</taxon>
        <taxon>lamiids</taxon>
        <taxon>Solanales</taxon>
        <taxon>Solanaceae</taxon>
        <taxon>Solanoideae</taxon>
        <taxon>Capsiceae</taxon>
        <taxon>Capsicum</taxon>
    </lineage>
</organism>
<gene>
    <name evidence="1" type="ORF">T459_14753</name>
</gene>
<dbReference type="EMBL" id="AYRZ02000005">
    <property type="protein sequence ID" value="PHT81738.1"/>
    <property type="molecule type" value="Genomic_DNA"/>
</dbReference>
<evidence type="ECO:0000313" key="2">
    <source>
        <dbReference type="Proteomes" id="UP000222542"/>
    </source>
</evidence>
<proteinExistence type="predicted"/>
<protein>
    <recommendedName>
        <fullName evidence="3">Lysine-specific demethylase JMJD5</fullName>
    </recommendedName>
</protein>
<sequence>MGAAVVVGGECLLAIAILHSDREKGEKDFHHSTSATSVIGKITREVASGVLRKHQKRWHGNRYIQVQQLLPRKSLSCKLVGKRPGLLLEAFPKDHYLSGSPMVIRDSMDQWPAKNKWNDMNYLRKVAGFRTVPIEPSRVGLNLCQDGAGCRESVLRCYRREVYSMSMERELPVTLGSSLEFTDERMHPERATTYSTHVLQVGLVSNYDLLALDSESGLHFEYSYLSSVAAPHYKED</sequence>
<name>A0A2G2ZIA9_CAPAN</name>
<keyword evidence="2" id="KW-1185">Reference proteome</keyword>
<dbReference type="Gene3D" id="2.60.120.10">
    <property type="entry name" value="Jelly Rolls"/>
    <property type="match status" value="1"/>
</dbReference>
<reference evidence="1 2" key="1">
    <citation type="journal article" date="2014" name="Nat. Genet.">
        <title>Genome sequence of the hot pepper provides insights into the evolution of pungency in Capsicum species.</title>
        <authorList>
            <person name="Kim S."/>
            <person name="Park M."/>
            <person name="Yeom S.I."/>
            <person name="Kim Y.M."/>
            <person name="Lee J.M."/>
            <person name="Lee H.A."/>
            <person name="Seo E."/>
            <person name="Choi J."/>
            <person name="Cheong K."/>
            <person name="Kim K.T."/>
            <person name="Jung K."/>
            <person name="Lee G.W."/>
            <person name="Oh S.K."/>
            <person name="Bae C."/>
            <person name="Kim S.B."/>
            <person name="Lee H.Y."/>
            <person name="Kim S.Y."/>
            <person name="Kim M.S."/>
            <person name="Kang B.C."/>
            <person name="Jo Y.D."/>
            <person name="Yang H.B."/>
            <person name="Jeong H.J."/>
            <person name="Kang W.H."/>
            <person name="Kwon J.K."/>
            <person name="Shin C."/>
            <person name="Lim J.Y."/>
            <person name="Park J.H."/>
            <person name="Huh J.H."/>
            <person name="Kim J.S."/>
            <person name="Kim B.D."/>
            <person name="Cohen O."/>
            <person name="Paran I."/>
            <person name="Suh M.C."/>
            <person name="Lee S.B."/>
            <person name="Kim Y.K."/>
            <person name="Shin Y."/>
            <person name="Noh S.J."/>
            <person name="Park J."/>
            <person name="Seo Y.S."/>
            <person name="Kwon S.Y."/>
            <person name="Kim H.A."/>
            <person name="Park J.M."/>
            <person name="Kim H.J."/>
            <person name="Choi S.B."/>
            <person name="Bosland P.W."/>
            <person name="Reeves G."/>
            <person name="Jo S.H."/>
            <person name="Lee B.W."/>
            <person name="Cho H.T."/>
            <person name="Choi H.S."/>
            <person name="Lee M.S."/>
            <person name="Yu Y."/>
            <person name="Do Choi Y."/>
            <person name="Park B.S."/>
            <person name="van Deynze A."/>
            <person name="Ashrafi H."/>
            <person name="Hill T."/>
            <person name="Kim W.T."/>
            <person name="Pai H.S."/>
            <person name="Ahn H.K."/>
            <person name="Yeam I."/>
            <person name="Giovannoni J.J."/>
            <person name="Rose J.K."/>
            <person name="Sorensen I."/>
            <person name="Lee S.J."/>
            <person name="Kim R.W."/>
            <person name="Choi I.Y."/>
            <person name="Choi B.S."/>
            <person name="Lim J.S."/>
            <person name="Lee Y.H."/>
            <person name="Choi D."/>
        </authorList>
    </citation>
    <scope>NUCLEOTIDE SEQUENCE [LARGE SCALE GENOMIC DNA]</scope>
    <source>
        <strain evidence="2">cv. CM334</strain>
    </source>
</reference>
<reference evidence="1 2" key="2">
    <citation type="journal article" date="2017" name="Genome Biol.">
        <title>New reference genome sequences of hot pepper reveal the massive evolution of plant disease-resistance genes by retroduplication.</title>
        <authorList>
            <person name="Kim S."/>
            <person name="Park J."/>
            <person name="Yeom S.I."/>
            <person name="Kim Y.M."/>
            <person name="Seo E."/>
            <person name="Kim K.T."/>
            <person name="Kim M.S."/>
            <person name="Lee J.M."/>
            <person name="Cheong K."/>
            <person name="Shin H.S."/>
            <person name="Kim S.B."/>
            <person name="Han K."/>
            <person name="Lee J."/>
            <person name="Park M."/>
            <person name="Lee H.A."/>
            <person name="Lee H.Y."/>
            <person name="Lee Y."/>
            <person name="Oh S."/>
            <person name="Lee J.H."/>
            <person name="Choi E."/>
            <person name="Choi E."/>
            <person name="Lee S.E."/>
            <person name="Jeon J."/>
            <person name="Kim H."/>
            <person name="Choi G."/>
            <person name="Song H."/>
            <person name="Lee J."/>
            <person name="Lee S.C."/>
            <person name="Kwon J.K."/>
            <person name="Lee H.Y."/>
            <person name="Koo N."/>
            <person name="Hong Y."/>
            <person name="Kim R.W."/>
            <person name="Kang W.H."/>
            <person name="Huh J.H."/>
            <person name="Kang B.C."/>
            <person name="Yang T.J."/>
            <person name="Lee Y.H."/>
            <person name="Bennetzen J.L."/>
            <person name="Choi D."/>
        </authorList>
    </citation>
    <scope>NUCLEOTIDE SEQUENCE [LARGE SCALE GENOMIC DNA]</scope>
    <source>
        <strain evidence="2">cv. CM334</strain>
    </source>
</reference>